<evidence type="ECO:0000313" key="3">
    <source>
        <dbReference type="Proteomes" id="UP000245845"/>
    </source>
</evidence>
<dbReference type="SUPFAM" id="SSF55008">
    <property type="entry name" value="HMA, heavy metal-associated domain"/>
    <property type="match status" value="1"/>
</dbReference>
<comment type="caution">
    <text evidence="2">The sequence shown here is derived from an EMBL/GenBank/DDBJ whole genome shotgun (WGS) entry which is preliminary data.</text>
</comment>
<dbReference type="Pfam" id="PF00403">
    <property type="entry name" value="HMA"/>
    <property type="match status" value="1"/>
</dbReference>
<dbReference type="Proteomes" id="UP000245845">
    <property type="component" value="Unassembled WGS sequence"/>
</dbReference>
<dbReference type="EMBL" id="QGDL01000007">
    <property type="protein sequence ID" value="PWJ29045.1"/>
    <property type="molecule type" value="Genomic_DNA"/>
</dbReference>
<sequence length="118" mass="13041">MSTAIICIVIIVICIFGIRSYTKRLSSGCCGGGETEKSVKPADKNADHYPYVKKIRIEGMTCPNCARRIENAFNKIDGMWAKVDSSSGYGTILMKQEKDDAELKRIVQRAGYTAAQIE</sequence>
<dbReference type="PROSITE" id="PS50846">
    <property type="entry name" value="HMA_2"/>
    <property type="match status" value="1"/>
</dbReference>
<organism evidence="2 3">
    <name type="scientific">Faecalicatena orotica</name>
    <dbReference type="NCBI Taxonomy" id="1544"/>
    <lineage>
        <taxon>Bacteria</taxon>
        <taxon>Bacillati</taxon>
        <taxon>Bacillota</taxon>
        <taxon>Clostridia</taxon>
        <taxon>Lachnospirales</taxon>
        <taxon>Lachnospiraceae</taxon>
        <taxon>Faecalicatena</taxon>
    </lineage>
</organism>
<keyword evidence="3" id="KW-1185">Reference proteome</keyword>
<evidence type="ECO:0000259" key="1">
    <source>
        <dbReference type="PROSITE" id="PS50846"/>
    </source>
</evidence>
<dbReference type="AlphaFoldDB" id="A0A2Y9BIM1"/>
<accession>A0A2Y9BIM1</accession>
<reference evidence="2 3" key="1">
    <citation type="submission" date="2018-05" db="EMBL/GenBank/DDBJ databases">
        <title>The Hungate 1000. A catalogue of reference genomes from the rumen microbiome.</title>
        <authorList>
            <person name="Kelly W."/>
        </authorList>
    </citation>
    <scope>NUCLEOTIDE SEQUENCE [LARGE SCALE GENOMIC DNA]</scope>
    <source>
        <strain evidence="2 3">NLAE-zl-C242</strain>
    </source>
</reference>
<dbReference type="InterPro" id="IPR036163">
    <property type="entry name" value="HMA_dom_sf"/>
</dbReference>
<protein>
    <submittedName>
        <fullName evidence="2">Copper chaperone CopZ</fullName>
    </submittedName>
</protein>
<gene>
    <name evidence="2" type="ORF">A8806_107194</name>
</gene>
<name>A0A2Y9BIM1_9FIRM</name>
<proteinExistence type="predicted"/>
<dbReference type="OrthoDB" id="9813965at2"/>
<dbReference type="Gene3D" id="3.30.70.100">
    <property type="match status" value="1"/>
</dbReference>
<dbReference type="InterPro" id="IPR006121">
    <property type="entry name" value="HMA_dom"/>
</dbReference>
<feature type="domain" description="HMA" evidence="1">
    <location>
        <begin position="51"/>
        <end position="115"/>
    </location>
</feature>
<dbReference type="CDD" id="cd00371">
    <property type="entry name" value="HMA"/>
    <property type="match status" value="1"/>
</dbReference>
<dbReference type="RefSeq" id="WP_109731578.1">
    <property type="nucleotide sequence ID" value="NZ_BAAACK010000011.1"/>
</dbReference>
<evidence type="ECO:0000313" key="2">
    <source>
        <dbReference type="EMBL" id="PWJ29045.1"/>
    </source>
</evidence>
<dbReference type="GO" id="GO:0046872">
    <property type="term" value="F:metal ion binding"/>
    <property type="evidence" value="ECO:0007669"/>
    <property type="project" value="InterPro"/>
</dbReference>